<name>A0ACB9P7N8_BAUVA</name>
<accession>A0ACB9P7N8</accession>
<comment type="caution">
    <text evidence="1">The sequence shown here is derived from an EMBL/GenBank/DDBJ whole genome shotgun (WGS) entry which is preliminary data.</text>
</comment>
<sequence length="74" mass="8191">MNYKIHCFGEIHFSIASNSSQLQMLGIACCSTDIIVSASLTSFELDEEITLDCKTLQSTAAEIFSLREIDDVEI</sequence>
<reference evidence="1 2" key="1">
    <citation type="journal article" date="2022" name="DNA Res.">
        <title>Chromosomal-level genome assembly of the orchid tree Bauhinia variegata (Leguminosae; Cercidoideae) supports the allotetraploid origin hypothesis of Bauhinia.</title>
        <authorList>
            <person name="Zhong Y."/>
            <person name="Chen Y."/>
            <person name="Zheng D."/>
            <person name="Pang J."/>
            <person name="Liu Y."/>
            <person name="Luo S."/>
            <person name="Meng S."/>
            <person name="Qian L."/>
            <person name="Wei D."/>
            <person name="Dai S."/>
            <person name="Zhou R."/>
        </authorList>
    </citation>
    <scope>NUCLEOTIDE SEQUENCE [LARGE SCALE GENOMIC DNA]</scope>
    <source>
        <strain evidence="1">BV-YZ2020</strain>
    </source>
</reference>
<keyword evidence="2" id="KW-1185">Reference proteome</keyword>
<dbReference type="EMBL" id="CM039430">
    <property type="protein sequence ID" value="KAI4344493.1"/>
    <property type="molecule type" value="Genomic_DNA"/>
</dbReference>
<dbReference type="Proteomes" id="UP000828941">
    <property type="component" value="Chromosome 5"/>
</dbReference>
<evidence type="ECO:0000313" key="2">
    <source>
        <dbReference type="Proteomes" id="UP000828941"/>
    </source>
</evidence>
<organism evidence="1 2">
    <name type="scientific">Bauhinia variegata</name>
    <name type="common">Purple orchid tree</name>
    <name type="synonym">Phanera variegata</name>
    <dbReference type="NCBI Taxonomy" id="167791"/>
    <lineage>
        <taxon>Eukaryota</taxon>
        <taxon>Viridiplantae</taxon>
        <taxon>Streptophyta</taxon>
        <taxon>Embryophyta</taxon>
        <taxon>Tracheophyta</taxon>
        <taxon>Spermatophyta</taxon>
        <taxon>Magnoliopsida</taxon>
        <taxon>eudicotyledons</taxon>
        <taxon>Gunneridae</taxon>
        <taxon>Pentapetalae</taxon>
        <taxon>rosids</taxon>
        <taxon>fabids</taxon>
        <taxon>Fabales</taxon>
        <taxon>Fabaceae</taxon>
        <taxon>Cercidoideae</taxon>
        <taxon>Cercideae</taxon>
        <taxon>Bauhiniinae</taxon>
        <taxon>Bauhinia</taxon>
    </lineage>
</organism>
<protein>
    <submittedName>
        <fullName evidence="1">Uncharacterized protein</fullName>
    </submittedName>
</protein>
<proteinExistence type="predicted"/>
<gene>
    <name evidence="1" type="ORF">L6164_011713</name>
</gene>
<evidence type="ECO:0000313" key="1">
    <source>
        <dbReference type="EMBL" id="KAI4344493.1"/>
    </source>
</evidence>